<dbReference type="PANTHER" id="PTHR42663">
    <property type="entry name" value="HYDROLASE C777.06C-RELATED-RELATED"/>
    <property type="match status" value="1"/>
</dbReference>
<feature type="domain" description="Metallo-beta-lactamase" evidence="1">
    <location>
        <begin position="38"/>
        <end position="234"/>
    </location>
</feature>
<reference evidence="2 3" key="1">
    <citation type="submission" date="2018-09" db="EMBL/GenBank/DDBJ databases">
        <authorList>
            <person name="Zhu H."/>
        </authorList>
    </citation>
    <scope>NUCLEOTIDE SEQUENCE [LARGE SCALE GENOMIC DNA]</scope>
    <source>
        <strain evidence="2 3">K2S05-167</strain>
    </source>
</reference>
<dbReference type="Proteomes" id="UP000286287">
    <property type="component" value="Unassembled WGS sequence"/>
</dbReference>
<gene>
    <name evidence="2" type="ORF">D3875_19455</name>
</gene>
<evidence type="ECO:0000313" key="3">
    <source>
        <dbReference type="Proteomes" id="UP000286287"/>
    </source>
</evidence>
<accession>A0A418VD33</accession>
<keyword evidence="2" id="KW-0378">Hydrolase</keyword>
<dbReference type="OrthoDB" id="9800940at2"/>
<evidence type="ECO:0000259" key="1">
    <source>
        <dbReference type="SMART" id="SM00849"/>
    </source>
</evidence>
<dbReference type="SUPFAM" id="SSF56281">
    <property type="entry name" value="Metallo-hydrolase/oxidoreductase"/>
    <property type="match status" value="1"/>
</dbReference>
<proteinExistence type="predicted"/>
<dbReference type="AlphaFoldDB" id="A0A418VD33"/>
<sequence length="261" mass="28553">MKAALTFLGTADSKGVPRFWCNCPVCREARGTGVNRRTRTALLLQQGKETVLLDAGGDLHVQLAWLNTAIVPDTVVLSHAHNDHILGLADLLDYVHSARGTVQIYAPAVVVPDLAARFPYAFKTHSPVTPMPFEGVEAAGFNVQLFRVPHGANGFSHAFLLARPDFRAVIMTDSLDVPADLAAEWLRDLDLLVLGTAFVDESGFGPQWGRSVYDIREARALPWAQAARRVVLTHLSHDVDVRNVELPGGWMFARDGLTITL</sequence>
<organism evidence="2 3">
    <name type="scientific">Deinococcus cavernae</name>
    <dbReference type="NCBI Taxonomy" id="2320857"/>
    <lineage>
        <taxon>Bacteria</taxon>
        <taxon>Thermotogati</taxon>
        <taxon>Deinococcota</taxon>
        <taxon>Deinococci</taxon>
        <taxon>Deinococcales</taxon>
        <taxon>Deinococcaceae</taxon>
        <taxon>Deinococcus</taxon>
    </lineage>
</organism>
<dbReference type="PANTHER" id="PTHR42663:SF6">
    <property type="entry name" value="HYDROLASE C777.06C-RELATED"/>
    <property type="match status" value="1"/>
</dbReference>
<protein>
    <submittedName>
        <fullName evidence="2">MBL fold metallo-hydrolase</fullName>
    </submittedName>
</protein>
<dbReference type="InterPro" id="IPR036866">
    <property type="entry name" value="RibonucZ/Hydroxyglut_hydro"/>
</dbReference>
<dbReference type="SMART" id="SM00849">
    <property type="entry name" value="Lactamase_B"/>
    <property type="match status" value="1"/>
</dbReference>
<dbReference type="GO" id="GO:0016787">
    <property type="term" value="F:hydrolase activity"/>
    <property type="evidence" value="ECO:0007669"/>
    <property type="project" value="UniProtKB-KW"/>
</dbReference>
<keyword evidence="3" id="KW-1185">Reference proteome</keyword>
<dbReference type="InterPro" id="IPR001279">
    <property type="entry name" value="Metallo-B-lactamas"/>
</dbReference>
<dbReference type="EMBL" id="QYUJ01000014">
    <property type="protein sequence ID" value="RJF73899.1"/>
    <property type="molecule type" value="Genomic_DNA"/>
</dbReference>
<dbReference type="Gene3D" id="3.60.15.10">
    <property type="entry name" value="Ribonuclease Z/Hydroxyacylglutathione hydrolase-like"/>
    <property type="match status" value="1"/>
</dbReference>
<dbReference type="CDD" id="cd16279">
    <property type="entry name" value="metallo-hydrolase-like_MBL-fold"/>
    <property type="match status" value="1"/>
</dbReference>
<name>A0A418VD33_9DEIO</name>
<comment type="caution">
    <text evidence="2">The sequence shown here is derived from an EMBL/GenBank/DDBJ whole genome shotgun (WGS) entry which is preliminary data.</text>
</comment>
<evidence type="ECO:0000313" key="2">
    <source>
        <dbReference type="EMBL" id="RJF73899.1"/>
    </source>
</evidence>
<dbReference type="Pfam" id="PF12706">
    <property type="entry name" value="Lactamase_B_2"/>
    <property type="match status" value="1"/>
</dbReference>